<evidence type="ECO:0000256" key="2">
    <source>
        <dbReference type="SAM" id="SignalP"/>
    </source>
</evidence>
<keyword evidence="1" id="KW-0472">Membrane</keyword>
<name>A0A4Y7KE44_PAPSO</name>
<dbReference type="PANTHER" id="PTHR31414">
    <property type="entry name" value="TRANSMEMBRANE PROTEIN DDB_G0292058"/>
    <property type="match status" value="1"/>
</dbReference>
<dbReference type="InterPro" id="IPR040283">
    <property type="entry name" value="DDB_G0292058-like"/>
</dbReference>
<evidence type="ECO:0008006" key="5">
    <source>
        <dbReference type="Google" id="ProtNLM"/>
    </source>
</evidence>
<gene>
    <name evidence="3" type="ORF">C5167_033365</name>
</gene>
<keyword evidence="4" id="KW-1185">Reference proteome</keyword>
<proteinExistence type="predicted"/>
<feature type="signal peptide" evidence="2">
    <location>
        <begin position="1"/>
        <end position="20"/>
    </location>
</feature>
<sequence>MKNLITTFFFFLFIAFSITSFSTSSSSASYLQGSTGKPQGFASGEEKVGSWTKGLLQFSESPSPSYEHPPGDTLILAAKRTIRPDILSGFRRYRGGWDIRNRHYWASVGFTGSAGFILAALWFVCFGFALVVHHCCRWNLGMKHKVSESQHKICLILLLVLTCAAATGCILLSVGQDEFHGEVMHAMTYVVIQSDYVVQTLRNVTQYLSTAKNIKVDQLFLPSEVKDEIDKLNMDLSAAANTLAEKTSENSGRIKKLFNAVRSALISMAAVMLLLSLLGLLLSVLGHQHAIYIFIWSGWLLVAVTFLLLGVFIILNNAISDTCVAMDEWVENPNDETALSNILPCVDQVTTSKTLTQSKEVINQLVNIVNTAIWSFANWDPPPQDTFAYSNQSGPLMPPLCSPFDSQLHDRPCASEEVSFSNASLNCSHEGMENLTTIKSYLLVVKVRVNLEVWQNYTCTVSALGLCTSAGRITPNMYTQLVAAVDVSYALDHYTPPLLSLQDCNFVRDTFRNVTVKYCSPLEGFLRMVNAGLVLISIGTMMCLIFWILYANHPRREEVFVKKLSLPIIALCRLCNKDCNINSNNNTVPSTGVEV</sequence>
<organism evidence="3 4">
    <name type="scientific">Papaver somniferum</name>
    <name type="common">Opium poppy</name>
    <dbReference type="NCBI Taxonomy" id="3469"/>
    <lineage>
        <taxon>Eukaryota</taxon>
        <taxon>Viridiplantae</taxon>
        <taxon>Streptophyta</taxon>
        <taxon>Embryophyta</taxon>
        <taxon>Tracheophyta</taxon>
        <taxon>Spermatophyta</taxon>
        <taxon>Magnoliopsida</taxon>
        <taxon>Ranunculales</taxon>
        <taxon>Papaveraceae</taxon>
        <taxon>Papaveroideae</taxon>
        <taxon>Papaver</taxon>
    </lineage>
</organism>
<accession>A0A4Y7KE44</accession>
<dbReference type="AlphaFoldDB" id="A0A4Y7KE44"/>
<dbReference type="OMA" id="LVVHYCC"/>
<feature type="transmembrane region" description="Helical" evidence="1">
    <location>
        <begin position="292"/>
        <end position="315"/>
    </location>
</feature>
<protein>
    <recommendedName>
        <fullName evidence="5">Transmembrane protein</fullName>
    </recommendedName>
</protein>
<feature type="chain" id="PRO_5021361470" description="Transmembrane protein" evidence="2">
    <location>
        <begin position="21"/>
        <end position="595"/>
    </location>
</feature>
<feature type="transmembrane region" description="Helical" evidence="1">
    <location>
        <begin position="528"/>
        <end position="550"/>
    </location>
</feature>
<dbReference type="GO" id="GO:0016020">
    <property type="term" value="C:membrane"/>
    <property type="evidence" value="ECO:0007669"/>
    <property type="project" value="TreeGrafter"/>
</dbReference>
<evidence type="ECO:0000313" key="3">
    <source>
        <dbReference type="EMBL" id="RZC70239.1"/>
    </source>
</evidence>
<keyword evidence="1" id="KW-0812">Transmembrane</keyword>
<keyword evidence="1" id="KW-1133">Transmembrane helix</keyword>
<reference evidence="3 4" key="1">
    <citation type="journal article" date="2018" name="Science">
        <title>The opium poppy genome and morphinan production.</title>
        <authorList>
            <person name="Guo L."/>
            <person name="Winzer T."/>
            <person name="Yang X."/>
            <person name="Li Y."/>
            <person name="Ning Z."/>
            <person name="He Z."/>
            <person name="Teodor R."/>
            <person name="Lu Y."/>
            <person name="Bowser T.A."/>
            <person name="Graham I.A."/>
            <person name="Ye K."/>
        </authorList>
    </citation>
    <scope>NUCLEOTIDE SEQUENCE [LARGE SCALE GENOMIC DNA]</scope>
    <source>
        <strain evidence="4">cv. HN1</strain>
        <tissue evidence="3">Leaves</tissue>
    </source>
</reference>
<feature type="transmembrane region" description="Helical" evidence="1">
    <location>
        <begin position="264"/>
        <end position="285"/>
    </location>
</feature>
<dbReference type="EMBL" id="CM010721">
    <property type="protein sequence ID" value="RZC70239.1"/>
    <property type="molecule type" value="Genomic_DNA"/>
</dbReference>
<feature type="transmembrane region" description="Helical" evidence="1">
    <location>
        <begin position="104"/>
        <end position="132"/>
    </location>
</feature>
<dbReference type="PANTHER" id="PTHR31414:SF16">
    <property type="entry name" value="TRANSMEMBRANE PROTEIN"/>
    <property type="match status" value="1"/>
</dbReference>
<evidence type="ECO:0000256" key="1">
    <source>
        <dbReference type="SAM" id="Phobius"/>
    </source>
</evidence>
<dbReference type="Gramene" id="RZC70239">
    <property type="protein sequence ID" value="RZC70239"/>
    <property type="gene ID" value="C5167_033365"/>
</dbReference>
<feature type="transmembrane region" description="Helical" evidence="1">
    <location>
        <begin position="153"/>
        <end position="174"/>
    </location>
</feature>
<keyword evidence="2" id="KW-0732">Signal</keyword>
<evidence type="ECO:0000313" key="4">
    <source>
        <dbReference type="Proteomes" id="UP000316621"/>
    </source>
</evidence>
<dbReference type="Proteomes" id="UP000316621">
    <property type="component" value="Chromosome 7"/>
</dbReference>